<sequence>MAVWLVRCGKRGGGGEAVALEKGLVGIGWGELGDLASAASLDDVRARLASTYQDDKPGTLENWARQINTFLNWIKPGDLVAMPLKETPAVAFGTVTGEYGFAPDAIEPLMHQRTVTWLREDVPRQAIGQDLLYSLGAFMTVCQIKRNDAENRFNALLQTGTDPGLHDGNEDLAEEDDASATGRNLTLDVEDQIRAMIGSRFHGHALARLVDEILRVEGYSTDRSPAGPDGGVDILAGRGPMGFDGRLAVQVKSGNTVCDAPTLRELQGVMANFGATHGLLVSWGGFTKVARQEARRLFFQIRLWDSQQLINRIQELYTKLPEGLRTEMPMKQIWTVANDD</sequence>
<evidence type="ECO:0000256" key="1">
    <source>
        <dbReference type="SAM" id="MobiDB-lite"/>
    </source>
</evidence>
<dbReference type="InterPro" id="IPR011335">
    <property type="entry name" value="Restrct_endonuc-II-like"/>
</dbReference>
<dbReference type="PANTHER" id="PTHR30015">
    <property type="entry name" value="MRR RESTRICTION SYSTEM PROTEIN"/>
    <property type="match status" value="1"/>
</dbReference>
<dbReference type="Pfam" id="PF04471">
    <property type="entry name" value="Mrr_cat"/>
    <property type="match status" value="1"/>
</dbReference>
<dbReference type="InterPro" id="IPR011856">
    <property type="entry name" value="tRNA_endonuc-like_dom_sf"/>
</dbReference>
<dbReference type="InterPro" id="IPR007560">
    <property type="entry name" value="Restrct_endonuc_IV_Mrr"/>
</dbReference>
<protein>
    <submittedName>
        <fullName evidence="3">Restriction endonuclease</fullName>
        <ecNumber evidence="3">3.1.21.-</ecNumber>
    </submittedName>
</protein>
<evidence type="ECO:0000313" key="3">
    <source>
        <dbReference type="EMBL" id="MFD1231711.1"/>
    </source>
</evidence>
<dbReference type="InterPro" id="IPR016984">
    <property type="entry name" value="UCP031853"/>
</dbReference>
<organism evidence="3 4">
    <name type="scientific">Pseudonocardia benzenivorans</name>
    <dbReference type="NCBI Taxonomy" id="228005"/>
    <lineage>
        <taxon>Bacteria</taxon>
        <taxon>Bacillati</taxon>
        <taxon>Actinomycetota</taxon>
        <taxon>Actinomycetes</taxon>
        <taxon>Pseudonocardiales</taxon>
        <taxon>Pseudonocardiaceae</taxon>
        <taxon>Pseudonocardia</taxon>
    </lineage>
</organism>
<dbReference type="GO" id="GO:0016787">
    <property type="term" value="F:hydrolase activity"/>
    <property type="evidence" value="ECO:0007669"/>
    <property type="project" value="UniProtKB-KW"/>
</dbReference>
<accession>A0ABW3VA30</accession>
<dbReference type="RefSeq" id="WP_346090767.1">
    <property type="nucleotide sequence ID" value="NZ_BAABKS010000015.1"/>
</dbReference>
<evidence type="ECO:0000259" key="2">
    <source>
        <dbReference type="Pfam" id="PF04471"/>
    </source>
</evidence>
<feature type="region of interest" description="Disordered" evidence="1">
    <location>
        <begin position="160"/>
        <end position="179"/>
    </location>
</feature>
<comment type="caution">
    <text evidence="3">The sequence shown here is derived from an EMBL/GenBank/DDBJ whole genome shotgun (WGS) entry which is preliminary data.</text>
</comment>
<gene>
    <name evidence="3" type="ORF">ACFQ34_00265</name>
</gene>
<evidence type="ECO:0000313" key="4">
    <source>
        <dbReference type="Proteomes" id="UP001597182"/>
    </source>
</evidence>
<keyword evidence="3" id="KW-0255">Endonuclease</keyword>
<feature type="domain" description="Restriction endonuclease type IV Mrr" evidence="2">
    <location>
        <begin position="200"/>
        <end position="312"/>
    </location>
</feature>
<keyword evidence="4" id="KW-1185">Reference proteome</keyword>
<dbReference type="Gene3D" id="3.40.1350.10">
    <property type="match status" value="1"/>
</dbReference>
<proteinExistence type="predicted"/>
<name>A0ABW3VA30_9PSEU</name>
<dbReference type="GO" id="GO:0004519">
    <property type="term" value="F:endonuclease activity"/>
    <property type="evidence" value="ECO:0007669"/>
    <property type="project" value="UniProtKB-KW"/>
</dbReference>
<dbReference type="PIRSF" id="PIRSF031853">
    <property type="entry name" value="UPC031853"/>
    <property type="match status" value="1"/>
</dbReference>
<keyword evidence="3" id="KW-0378">Hydrolase</keyword>
<dbReference type="SUPFAM" id="SSF52980">
    <property type="entry name" value="Restriction endonuclease-like"/>
    <property type="match status" value="1"/>
</dbReference>
<dbReference type="EC" id="3.1.21.-" evidence="3"/>
<reference evidence="4" key="1">
    <citation type="journal article" date="2019" name="Int. J. Syst. Evol. Microbiol.">
        <title>The Global Catalogue of Microorganisms (GCM) 10K type strain sequencing project: providing services to taxonomists for standard genome sequencing and annotation.</title>
        <authorList>
            <consortium name="The Broad Institute Genomics Platform"/>
            <consortium name="The Broad Institute Genome Sequencing Center for Infectious Disease"/>
            <person name="Wu L."/>
            <person name="Ma J."/>
        </authorList>
    </citation>
    <scope>NUCLEOTIDE SEQUENCE [LARGE SCALE GENOMIC DNA]</scope>
    <source>
        <strain evidence="4">CCUG 49018</strain>
    </source>
</reference>
<dbReference type="EMBL" id="JBHTMB010000004">
    <property type="protein sequence ID" value="MFD1231711.1"/>
    <property type="molecule type" value="Genomic_DNA"/>
</dbReference>
<dbReference type="InterPro" id="IPR052906">
    <property type="entry name" value="Type_IV_Methyl-Rstrct_Enzyme"/>
</dbReference>
<dbReference type="Proteomes" id="UP001597182">
    <property type="component" value="Unassembled WGS sequence"/>
</dbReference>
<dbReference type="PANTHER" id="PTHR30015:SF7">
    <property type="entry name" value="TYPE IV METHYL-DIRECTED RESTRICTION ENZYME ECOKMRR"/>
    <property type="match status" value="1"/>
</dbReference>
<keyword evidence="3" id="KW-0540">Nuclease</keyword>